<organism evidence="1">
    <name type="scientific">uncultured Caudovirales phage</name>
    <dbReference type="NCBI Taxonomy" id="2100421"/>
    <lineage>
        <taxon>Viruses</taxon>
        <taxon>Duplodnaviria</taxon>
        <taxon>Heunggongvirae</taxon>
        <taxon>Uroviricota</taxon>
        <taxon>Caudoviricetes</taxon>
        <taxon>Peduoviridae</taxon>
        <taxon>Maltschvirus</taxon>
        <taxon>Maltschvirus maltsch</taxon>
    </lineage>
</organism>
<proteinExistence type="predicted"/>
<dbReference type="EMBL" id="LR797493">
    <property type="protein sequence ID" value="CAB4220743.1"/>
    <property type="molecule type" value="Genomic_DNA"/>
</dbReference>
<sequence length="70" mass="8181">MKYLLVLMLLVGCEDRYRYFCQDPKHFSAKRCQRPDCQFTQDCPDYLVAPILEKNIVQVPNQSASEPRGN</sequence>
<gene>
    <name evidence="1" type="ORF">UFOVP1626_24</name>
</gene>
<reference evidence="1" key="1">
    <citation type="submission" date="2020-05" db="EMBL/GenBank/DDBJ databases">
        <authorList>
            <person name="Chiriac C."/>
            <person name="Salcher M."/>
            <person name="Ghai R."/>
            <person name="Kavagutti S V."/>
        </authorList>
    </citation>
    <scope>NUCLEOTIDE SEQUENCE</scope>
</reference>
<name>A0A6J5SYZ8_9CAUD</name>
<protein>
    <submittedName>
        <fullName evidence="1">Uncharacterized protein</fullName>
    </submittedName>
</protein>
<accession>A0A6J5SYZ8</accession>
<evidence type="ECO:0000313" key="1">
    <source>
        <dbReference type="EMBL" id="CAB4220743.1"/>
    </source>
</evidence>